<evidence type="ECO:0000256" key="1">
    <source>
        <dbReference type="SAM" id="Phobius"/>
    </source>
</evidence>
<keyword evidence="1" id="KW-1133">Transmembrane helix</keyword>
<name>A0ABV9JM67_9GAMM</name>
<dbReference type="RefSeq" id="WP_377333804.1">
    <property type="nucleotide sequence ID" value="NZ_JBHSGB010000010.1"/>
</dbReference>
<dbReference type="Proteomes" id="UP001595962">
    <property type="component" value="Unassembled WGS sequence"/>
</dbReference>
<keyword evidence="1" id="KW-0812">Transmembrane</keyword>
<reference evidence="3" key="1">
    <citation type="journal article" date="2019" name="Int. J. Syst. Evol. Microbiol.">
        <title>The Global Catalogue of Microorganisms (GCM) 10K type strain sequencing project: providing services to taxonomists for standard genome sequencing and annotation.</title>
        <authorList>
            <consortium name="The Broad Institute Genomics Platform"/>
            <consortium name="The Broad Institute Genome Sequencing Center for Infectious Disease"/>
            <person name="Wu L."/>
            <person name="Ma J."/>
        </authorList>
    </citation>
    <scope>NUCLEOTIDE SEQUENCE [LARGE SCALE GENOMIC DNA]</scope>
    <source>
        <strain evidence="3">DT28</strain>
    </source>
</reference>
<evidence type="ECO:0000313" key="2">
    <source>
        <dbReference type="EMBL" id="MFC4655315.1"/>
    </source>
</evidence>
<comment type="caution">
    <text evidence="2">The sequence shown here is derived from an EMBL/GenBank/DDBJ whole genome shotgun (WGS) entry which is preliminary data.</text>
</comment>
<feature type="transmembrane region" description="Helical" evidence="1">
    <location>
        <begin position="72"/>
        <end position="95"/>
    </location>
</feature>
<proteinExistence type="predicted"/>
<keyword evidence="1" id="KW-0472">Membrane</keyword>
<accession>A0ABV9JM67</accession>
<protein>
    <submittedName>
        <fullName evidence="2">Uncharacterized protein</fullName>
    </submittedName>
</protein>
<organism evidence="2 3">
    <name type="scientific">Rheinheimera marina</name>
    <dbReference type="NCBI Taxonomy" id="1774958"/>
    <lineage>
        <taxon>Bacteria</taxon>
        <taxon>Pseudomonadati</taxon>
        <taxon>Pseudomonadota</taxon>
        <taxon>Gammaproteobacteria</taxon>
        <taxon>Chromatiales</taxon>
        <taxon>Chromatiaceae</taxon>
        <taxon>Rheinheimera</taxon>
    </lineage>
</organism>
<evidence type="ECO:0000313" key="3">
    <source>
        <dbReference type="Proteomes" id="UP001595962"/>
    </source>
</evidence>
<feature type="transmembrane region" description="Helical" evidence="1">
    <location>
        <begin position="35"/>
        <end position="60"/>
    </location>
</feature>
<keyword evidence="3" id="KW-1185">Reference proteome</keyword>
<sequence length="186" mass="21236">MNRRLLLGYSLILLPLAETLWLGNTFSLTWHSPKLMYQISTFLVPIKMLLTIAGTILIYRTGFRSPLSYLHMAPYCIGLCHALLLSLVCLSYLIFGTKADLFRESGTIHVYTADAGAMAKSYHHFSLICRDDFGFYRLQPIETLDWLGEFTFQQQGDELLIQHKDYEGEHEKRLDIAGFNCDSGSN</sequence>
<gene>
    <name evidence="2" type="ORF">ACFO3I_09865</name>
</gene>
<dbReference type="EMBL" id="JBHSGB010000010">
    <property type="protein sequence ID" value="MFC4655315.1"/>
    <property type="molecule type" value="Genomic_DNA"/>
</dbReference>